<evidence type="ECO:0000256" key="1">
    <source>
        <dbReference type="ARBA" id="ARBA00022737"/>
    </source>
</evidence>
<accession>A0A1R1PND8</accession>
<dbReference type="InterPro" id="IPR002110">
    <property type="entry name" value="Ankyrin_rpt"/>
</dbReference>
<protein>
    <submittedName>
        <fullName evidence="3">Putative ankyrin repeat protein L25</fullName>
    </submittedName>
</protein>
<evidence type="ECO:0000256" key="2">
    <source>
        <dbReference type="ARBA" id="ARBA00023043"/>
    </source>
</evidence>
<organism evidence="3 4">
    <name type="scientific">Zancudomyces culisetae</name>
    <name type="common">Gut fungus</name>
    <name type="synonym">Smittium culisetae</name>
    <dbReference type="NCBI Taxonomy" id="1213189"/>
    <lineage>
        <taxon>Eukaryota</taxon>
        <taxon>Fungi</taxon>
        <taxon>Fungi incertae sedis</taxon>
        <taxon>Zoopagomycota</taxon>
        <taxon>Kickxellomycotina</taxon>
        <taxon>Harpellomycetes</taxon>
        <taxon>Harpellales</taxon>
        <taxon>Legeriomycetaceae</taxon>
        <taxon>Zancudomyces</taxon>
    </lineage>
</organism>
<sequence length="801" mass="90972">MDNTNNQHNVFNKLPASILSTVFVLAQNPQLSLLNKNMYKASQKVETVSDYIVQYVSSDTGDSSQWNLRGIFDKYKRISMNETIGMLVLRKIKNLDYETALDMAFEYRWKNMLDKLLKMYVVIDRNNSTVVHKGTLFMDKDEYLDIDIGKLFSEDNESQIKKIDIKTSNSLYIRPLFKMGEVSEKLIWAMYTISGERDIEMLIDICNTKLEFPPEICGSVGREVRCIDDKFLVSCILIAACESCKLNNLDFLTRILDLETGKNLPFQELNSSVNAKGSAIDDSFKDFVYTYGLEEDLDENALKIAIKKNNHELIQEIISKYPNTMSFSCLEDAVNTRDVKILKLLIEAGADLKSPAFKGILIASENKDTDMLRFLLEHGASIDLRTTQGVQELCRIKSRDMIDCLLAVLNEGKIELNESETQGNVGINLKFNKTILFLIGAGQDYNQDHSGRHVEVEDVFGHLDLHEKLMVIMNSRRTDMPNVSSIYLANLAAHSHDKNITSICNGRLLEIICYIAQNKLQNTLKDFEYDGAINVKHIQQNIMLNDRHYELAKSELVNRNFEILKLLIEYGIDINSYDSLVLRTAYKAGDISWIDYFIGKGAKLNGESDGFEEACKSDKVEVLEHWIKNGGVVPNNPKYECINVACILGNFDMIKLLVENGVDLSDPKRNGVRIACRLGLKRTLKYLLEHNAVIKGVCHHQLEYACMTENIESVKMILDHYDGLGVLERNDNIYTKEGEESQDISYLDSENTDRSEEYEITKTLLENGEPIENSDLLDAIDLNGDSKIMDDAVLMGNVEAK</sequence>
<dbReference type="AlphaFoldDB" id="A0A1R1PND8"/>
<reference evidence="4" key="1">
    <citation type="submission" date="2017-01" db="EMBL/GenBank/DDBJ databases">
        <authorList>
            <person name="Wang Y."/>
            <person name="White M."/>
            <person name="Kvist S."/>
            <person name="Moncalvo J.-M."/>
        </authorList>
    </citation>
    <scope>NUCLEOTIDE SEQUENCE [LARGE SCALE GENOMIC DNA]</scope>
    <source>
        <strain evidence="4">COL-18-3</strain>
    </source>
</reference>
<dbReference type="Gene3D" id="1.25.40.20">
    <property type="entry name" value="Ankyrin repeat-containing domain"/>
    <property type="match status" value="2"/>
</dbReference>
<evidence type="ECO:0000313" key="3">
    <source>
        <dbReference type="EMBL" id="OMH82478.1"/>
    </source>
</evidence>
<comment type="caution">
    <text evidence="3">The sequence shown here is derived from an EMBL/GenBank/DDBJ whole genome shotgun (WGS) entry which is preliminary data.</text>
</comment>
<keyword evidence="4" id="KW-1185">Reference proteome</keyword>
<dbReference type="InterPro" id="IPR036770">
    <property type="entry name" value="Ankyrin_rpt-contain_sf"/>
</dbReference>
<dbReference type="PANTHER" id="PTHR24198">
    <property type="entry name" value="ANKYRIN REPEAT AND PROTEIN KINASE DOMAIN-CONTAINING PROTEIN"/>
    <property type="match status" value="1"/>
</dbReference>
<keyword evidence="2" id="KW-0040">ANK repeat</keyword>
<keyword evidence="1" id="KW-0677">Repeat</keyword>
<dbReference type="Proteomes" id="UP000188320">
    <property type="component" value="Unassembled WGS sequence"/>
</dbReference>
<dbReference type="SMART" id="SM00248">
    <property type="entry name" value="ANK"/>
    <property type="match status" value="9"/>
</dbReference>
<dbReference type="EMBL" id="LSSK01000656">
    <property type="protein sequence ID" value="OMH82478.1"/>
    <property type="molecule type" value="Genomic_DNA"/>
</dbReference>
<dbReference type="PANTHER" id="PTHR24198:SF165">
    <property type="entry name" value="ANKYRIN REPEAT-CONTAINING PROTEIN-RELATED"/>
    <property type="match status" value="1"/>
</dbReference>
<gene>
    <name evidence="3" type="ORF">AX774_g4038</name>
</gene>
<proteinExistence type="predicted"/>
<dbReference type="SUPFAM" id="SSF48403">
    <property type="entry name" value="Ankyrin repeat"/>
    <property type="match status" value="1"/>
</dbReference>
<dbReference type="OrthoDB" id="539213at2759"/>
<name>A0A1R1PND8_ZANCU</name>
<evidence type="ECO:0000313" key="4">
    <source>
        <dbReference type="Proteomes" id="UP000188320"/>
    </source>
</evidence>